<evidence type="ECO:0000313" key="8">
    <source>
        <dbReference type="Proteomes" id="UP000030764"/>
    </source>
</evidence>
<evidence type="ECO:0000259" key="6">
    <source>
        <dbReference type="PROSITE" id="PS50960"/>
    </source>
</evidence>
<keyword evidence="2 4" id="KW-0238">DNA-binding</keyword>
<dbReference type="Pfam" id="PF03184">
    <property type="entry name" value="DDE_1"/>
    <property type="match status" value="1"/>
</dbReference>
<sequence>MSGVKHKGGDDTAQKAKKRRALTIAAKMDIIERVERGERIADVGRAHNLNRSTVGTIMKSKDKIKEHAKTAFAMQSKIVSYRRGVVMAEMEQLLSMWIEDHQQRRIPLSLLLIQEKAKSLFRDLRKKRGETAGQGSFNASRGWRTIEDGGFSADQVFNIDETALFWKRLPSRTYISTEEQFMSGYKTPKDRLTLLLGENPRALKNIDKASLPVVWKSNPKAWITMPMFQQWFMQDVVPHVRTYCESKGIPFNILLLLDNAPGHPPFLDECHPNVKVLPLPPNTTSLIQPMDQGVIAAFKKYYLRRTLQEAVRATEDGKTTLTVFWKKYSIYKAVRNVGSAWEEISPSTMNRVWKNLCPHFARPSNLVNTEEPDAVLENLVSLGKKLELHMDKNHFTDLVDAQPELTNEELMELRAVGEQQGEEEEEEEGEQRTDVSKQFRAKLMAKGFSLFEEALAIFESQDPDVERYSKVAAAVHEAIHCYRVIYDERRRANIQTSLHRYFRRSVKLCPVLTRDTVPSTAGAHLHAELRELHHGPQPEIRHLAAEPAFAPAVLVTK</sequence>
<gene>
    <name evidence="7" type="ORF">M513_04575</name>
</gene>
<keyword evidence="3 4" id="KW-0539">Nucleus</keyword>
<evidence type="ECO:0000256" key="3">
    <source>
        <dbReference type="ARBA" id="ARBA00023242"/>
    </source>
</evidence>
<feature type="region of interest" description="Disordered" evidence="5">
    <location>
        <begin position="416"/>
        <end position="435"/>
    </location>
</feature>
<reference evidence="7 8" key="1">
    <citation type="journal article" date="2014" name="Nat. Genet.">
        <title>Genome and transcriptome of the porcine whipworm Trichuris suis.</title>
        <authorList>
            <person name="Jex A.R."/>
            <person name="Nejsum P."/>
            <person name="Schwarz E.M."/>
            <person name="Hu L."/>
            <person name="Young N.D."/>
            <person name="Hall R.S."/>
            <person name="Korhonen P.K."/>
            <person name="Liao S."/>
            <person name="Thamsborg S."/>
            <person name="Xia J."/>
            <person name="Xu P."/>
            <person name="Wang S."/>
            <person name="Scheerlinck J.P."/>
            <person name="Hofmann A."/>
            <person name="Sternberg P.W."/>
            <person name="Wang J."/>
            <person name="Gasser R.B."/>
        </authorList>
    </citation>
    <scope>NUCLEOTIDE SEQUENCE [LARGE SCALE GENOMIC DNA]</scope>
    <source>
        <strain evidence="7">DCEP-RM93M</strain>
    </source>
</reference>
<evidence type="ECO:0000256" key="5">
    <source>
        <dbReference type="SAM" id="MobiDB-lite"/>
    </source>
</evidence>
<dbReference type="Pfam" id="PF04218">
    <property type="entry name" value="CENP-B_N"/>
    <property type="match status" value="1"/>
</dbReference>
<name>A0A085MBN4_9BILA</name>
<dbReference type="AlphaFoldDB" id="A0A085MBN4"/>
<feature type="domain" description="HTH psq-type" evidence="6">
    <location>
        <begin position="13"/>
        <end position="64"/>
    </location>
</feature>
<dbReference type="InterPro" id="IPR009057">
    <property type="entry name" value="Homeodomain-like_sf"/>
</dbReference>
<dbReference type="InterPro" id="IPR050863">
    <property type="entry name" value="CenT-Element_Derived"/>
</dbReference>
<dbReference type="Proteomes" id="UP000030764">
    <property type="component" value="Unassembled WGS sequence"/>
</dbReference>
<organism evidence="7 8">
    <name type="scientific">Trichuris suis</name>
    <name type="common">pig whipworm</name>
    <dbReference type="NCBI Taxonomy" id="68888"/>
    <lineage>
        <taxon>Eukaryota</taxon>
        <taxon>Metazoa</taxon>
        <taxon>Ecdysozoa</taxon>
        <taxon>Nematoda</taxon>
        <taxon>Enoplea</taxon>
        <taxon>Dorylaimia</taxon>
        <taxon>Trichinellida</taxon>
        <taxon>Trichuridae</taxon>
        <taxon>Trichuris</taxon>
    </lineage>
</organism>
<protein>
    <recommendedName>
        <fullName evidence="6">HTH psq-type domain-containing protein</fullName>
    </recommendedName>
</protein>
<evidence type="ECO:0000256" key="2">
    <source>
        <dbReference type="ARBA" id="ARBA00023125"/>
    </source>
</evidence>
<dbReference type="PANTHER" id="PTHR19303">
    <property type="entry name" value="TRANSPOSON"/>
    <property type="match status" value="1"/>
</dbReference>
<dbReference type="Pfam" id="PF03221">
    <property type="entry name" value="HTH_Tnp_Tc5"/>
    <property type="match status" value="1"/>
</dbReference>
<comment type="subcellular location">
    <subcellularLocation>
        <location evidence="1 4">Nucleus</location>
    </subcellularLocation>
</comment>
<keyword evidence="8" id="KW-1185">Reference proteome</keyword>
<dbReference type="InterPro" id="IPR007889">
    <property type="entry name" value="HTH_Psq"/>
</dbReference>
<evidence type="ECO:0000256" key="4">
    <source>
        <dbReference type="PROSITE-ProRule" id="PRU00320"/>
    </source>
</evidence>
<dbReference type="GO" id="GO:0005634">
    <property type="term" value="C:nucleus"/>
    <property type="evidence" value="ECO:0007669"/>
    <property type="project" value="UniProtKB-SubCell"/>
</dbReference>
<dbReference type="InterPro" id="IPR006600">
    <property type="entry name" value="HTH_CenpB_DNA-bd_dom"/>
</dbReference>
<dbReference type="EMBL" id="KL363206">
    <property type="protein sequence ID" value="KFD54630.1"/>
    <property type="molecule type" value="Genomic_DNA"/>
</dbReference>
<proteinExistence type="predicted"/>
<dbReference type="PANTHER" id="PTHR19303:SF26">
    <property type="entry name" value="TIGGER TRANSPOSABLE ELEMENT-DERIVED PROTEIN 1"/>
    <property type="match status" value="1"/>
</dbReference>
<evidence type="ECO:0000313" key="7">
    <source>
        <dbReference type="EMBL" id="KFD54630.1"/>
    </source>
</evidence>
<dbReference type="SUPFAM" id="SSF46689">
    <property type="entry name" value="Homeodomain-like"/>
    <property type="match status" value="2"/>
</dbReference>
<feature type="compositionally biased region" description="Acidic residues" evidence="5">
    <location>
        <begin position="420"/>
        <end position="429"/>
    </location>
</feature>
<feature type="non-terminal residue" evidence="7">
    <location>
        <position position="557"/>
    </location>
</feature>
<dbReference type="Gene3D" id="1.10.10.60">
    <property type="entry name" value="Homeodomain-like"/>
    <property type="match status" value="2"/>
</dbReference>
<dbReference type="GO" id="GO:0003677">
    <property type="term" value="F:DNA binding"/>
    <property type="evidence" value="ECO:0007669"/>
    <property type="project" value="UniProtKB-UniRule"/>
</dbReference>
<feature type="DNA-binding region" description="H-T-H motif" evidence="4">
    <location>
        <begin position="40"/>
        <end position="60"/>
    </location>
</feature>
<dbReference type="InterPro" id="IPR004875">
    <property type="entry name" value="DDE_SF_endonuclease_dom"/>
</dbReference>
<dbReference type="PROSITE" id="PS50960">
    <property type="entry name" value="HTH_PSQ"/>
    <property type="match status" value="1"/>
</dbReference>
<evidence type="ECO:0000256" key="1">
    <source>
        <dbReference type="ARBA" id="ARBA00004123"/>
    </source>
</evidence>
<accession>A0A085MBN4</accession>